<evidence type="ECO:0000256" key="8">
    <source>
        <dbReference type="ARBA" id="ARBA00022927"/>
    </source>
</evidence>
<dbReference type="Pfam" id="PF03895">
    <property type="entry name" value="YadA_anchor"/>
    <property type="match status" value="1"/>
</dbReference>
<feature type="domain" description="Trimeric autotransporter adhesin YadA-like head" evidence="14">
    <location>
        <begin position="137"/>
        <end position="163"/>
    </location>
</feature>
<evidence type="ECO:0000259" key="16">
    <source>
        <dbReference type="Pfam" id="PF13018"/>
    </source>
</evidence>
<dbReference type="Pfam" id="PF05662">
    <property type="entry name" value="YadA_stalk"/>
    <property type="match status" value="8"/>
</dbReference>
<keyword evidence="10" id="KW-0998">Cell outer membrane</keyword>
<dbReference type="Proteomes" id="UP000238899">
    <property type="component" value="Unassembled WGS sequence"/>
</dbReference>
<dbReference type="InterPro" id="IPR011049">
    <property type="entry name" value="Serralysin-like_metalloprot_C"/>
</dbReference>
<dbReference type="InterPro" id="IPR005594">
    <property type="entry name" value="YadA_C"/>
</dbReference>
<evidence type="ECO:0000256" key="9">
    <source>
        <dbReference type="ARBA" id="ARBA00023136"/>
    </source>
</evidence>
<proteinExistence type="inferred from homology"/>
<evidence type="ECO:0000256" key="7">
    <source>
        <dbReference type="ARBA" id="ARBA00022729"/>
    </source>
</evidence>
<dbReference type="Gene3D" id="3.30.1300.30">
    <property type="entry name" value="GSPII I/J protein-like"/>
    <property type="match status" value="1"/>
</dbReference>
<dbReference type="RefSeq" id="WP_105094845.1">
    <property type="nucleotide sequence ID" value="NZ_PPDD01000015.1"/>
</dbReference>
<dbReference type="Gene3D" id="6.10.250.2120">
    <property type="match status" value="2"/>
</dbReference>
<dbReference type="CDD" id="cd14686">
    <property type="entry name" value="bZIP"/>
    <property type="match status" value="1"/>
</dbReference>
<reference evidence="17 18" key="1">
    <citation type="journal article" date="2018" name="Int. J. Syst. Evol. Microbiol.">
        <title>Veillonella infantium sp. nov., an anaerobic, Gram-stain-negative coccus isolated from tongue biofilm of a Thai child.</title>
        <authorList>
            <person name="Mashima I."/>
            <person name="Liao Y.C."/>
            <person name="Miyakawa H."/>
            <person name="Theodorea C.F."/>
            <person name="Thawboon B."/>
            <person name="Thaweboon S."/>
            <person name="Scannapieco F.A."/>
            <person name="Nakazawa F."/>
        </authorList>
    </citation>
    <scope>NUCLEOTIDE SEQUENCE [LARGE SCALE GENOMIC DNA]</scope>
    <source>
        <strain evidence="17 18">T11011-4</strain>
    </source>
</reference>
<comment type="subcellular location">
    <subcellularLocation>
        <location evidence="2">Cell outer membrane</location>
    </subcellularLocation>
    <subcellularLocation>
        <location evidence="1">Cell surface</location>
    </subcellularLocation>
</comment>
<dbReference type="Gene3D" id="3.90.1780.10">
    <property type="entry name" value="Trimeric adhesin"/>
    <property type="match status" value="1"/>
</dbReference>
<evidence type="ECO:0000256" key="11">
    <source>
        <dbReference type="SAM" id="Coils"/>
    </source>
</evidence>
<feature type="region of interest" description="Disordered" evidence="12">
    <location>
        <begin position="2457"/>
        <end position="2487"/>
    </location>
</feature>
<dbReference type="Gene3D" id="2.20.70.140">
    <property type="match status" value="4"/>
</dbReference>
<dbReference type="SUPFAM" id="SSF54523">
    <property type="entry name" value="Pili subunits"/>
    <property type="match status" value="1"/>
</dbReference>
<keyword evidence="18" id="KW-1185">Reference proteome</keyword>
<feature type="domain" description="Trimeric autotransporter adhesin YadA-like stalk" evidence="15">
    <location>
        <begin position="787"/>
        <end position="827"/>
    </location>
</feature>
<feature type="compositionally biased region" description="Polar residues" evidence="12">
    <location>
        <begin position="2467"/>
        <end position="2483"/>
    </location>
</feature>
<keyword evidence="5" id="KW-1134">Transmembrane beta strand</keyword>
<sequence>MNKIFKVVWSKTKECYVVVSEVAKNNGGKKKALASVLAGLAMVAATAGTPVQAGTALGGSAINITPDGTLNGSNTTTKNSVVVGYQNNASGTYANSENGKIIYGANNVANRESSLAVGNQNQATNKSASAIGVGNTASGEASVAMGNSSTASGDRSIAIGSGANATEGAALAIGRQAEATGSSSVAVGYVNKAKKNVAVALGVNNNVDGEQATAVGSSNTIATNANQATVIGRTNTVNRAGSFAGGFSNVTNGERNVAVGSENTTTGEDSIGIGTKVIAGTGKTIAIGSVASDAGKYLQTIARGNDTVNPATGQVNNVFALAIGNGAQADGKAKSASGMIAIGQEVKADNNNTIAIGVKTEATGNNGTAVGSYAKSIGTSSAAFGTQAVANGLGATAFGPGASAGDGSTEADGSTAVGRKSTVTAAGGTGIGWATTVSAKDATAIGHSATASIAGGVALGSDSVTTTDKGIKGYNPADSRTNKYSDQAGAIGTSTLAAVSVGNGTTATRQITGVAAGTADTDAVNVAQLKNVNLKYAGDTGNSDVLLKDGTLNVKGDDKFISTSADANGVKITAKVGENITTNADGKAVAPTTNGIATTDNVTQAINNSGWKVTSANNGGTTNGTTSEKVSPGDTVTFSAGKNIVLDQAGKQFTYSLNKDVDLTKDGSLTIGDTKVNNDGLTITGGPSVTKTGIDAGNKNITNVKAGVNDTDAVNVKQLKDAKTKLVDGKNTTVEGDGSTATPYKVNVEGDLKGITSISNADGGPKMTIGGNSINITGGPLNMGGSKITNVAPGTDDTDAVNYSQIKGLRTEVKAGTNVTVDKTQGTDGHDIYTVNATATGGTASSWNIKSSATDGKNNGITTATNISDAKTVEMQAGKNLTVKQADTANGASVEFALDKDVDLTNDGSLTIGDTVINKDGMTITGGPSVTKTGIDAGNKNITNVKAGENDTDAVNVKQLKDAKTKLVDGKNTTVEGDGSTATPYKVNVEGDLKGITSISNADGGPKMTIGGNSINITGGPLNMGGSKITNVAPGTDDTDAVNVKQLKAAKTEVKAGAGVTVAKSQGAEGQDIYTVSSTGATGNTDPSKVEAGKNTTVTGDGTAATPYKVNVEGDLTDISSITNGNGSGKISFAGDQVVKVEGDNPISLDGKGGYVTGLQNKDWDITNPTFVSGRAATEDQLKKVSDGFNNTVKLAGNTGNTDTQKLSQTGGLSFGVVGANNGQYIKTTASGTDVVADLSDDAKTKLNKTYTVSSGSTNVTVTPTTVGDNTDFKISVTNTATPGGASSTESVVKKADAAGDTNIADVTVAGGKNTNDPDAQYEVNVSRNAVKDAAREAVTVNNGGTTTGGNYTADADNPITVNPVKDDANHNTTYEVKFDGDKAAKQIPLTYKANGTGDQTVKLDKGLNFTNGSNTTASVAADGVVKYDLNKDVDLTNGGSLTIGDTVMNNGGLTITGGPSVTKTGIDAGSKKITNLAPATDGTDAVNYDQLKAARTVVTSKDNSVTINKTENGDQVTYDLHVNAAAGTASTWNLKSGAVSATEGTHSGDTDQNIADGKSVTMQAGKNLTVKQTNDGNGNTEVAYALDKELKDLTSVTTEKVTTKEIGLQDPTGKTTTIKNDGDRITYTKDGDTKVHEVATLEDEKHIKPGSYAVDNKGNVTMTYVDGKGQDVPNDKVELTGIANQDLSNITDAGKKVITGLGSIVKGGENVNVTEASDATTGQKTYTVNAVTPAVYTKADGTKVYKIVDPTTNAVTYNTKPDGTGTAVPANDVIVSFEDSNGNTTGGNTIINNVGSAIDKTGTATGDTFLTKLDNAATATPNAAVNVKDLKSTSDAIIGKELHIAPTAVKAGSTEAKGGVVDGTENVYKYDAATKKVTLTYNDGNGKAVTDTKAVIDFSDLNIPAPAAAYSFKTNAAGNVDGTSTETEVASGKTVNFGAGKNLTVKQEIGTDGSHTYTYALDKELTNLDKVVVNGKDGQPGKDGVTITGPQGAAGTDGNNGKVGISGKDGKDAVSISGKDGVGHIGLTGPAGKDGKNATADITVKDGVPGVDGQPGETLTRIVYQDKDGNEHQVATHDDGMKFAGDDGQTDPTKVIKKHLNNVVDIVGGADKAKLTENNIGVNNDNGKLKVQLSKDLDLTKDGSVKIGDTTVNNDGLTITGGPSVKKDGINAGDKKITGVKAGEDDTDAVNVKQLKDNATTVKSSDNTISVTDTNTDPTKGHAYDIKINNQGVVNNAQLPVVYTKQDGTKVYKQPDGTFNTAKDGSGTVVNAGDVIASMNSAGDSTTAPTKLNNVGSSIADKAGNTFLDKIDAAAGDNNTKNGAVNVSDLKNAADAIGNKGMNFGTQSTGPNSEIHKNLGEKLEIVGEGTKADDNYSGSNIKTMTKDGKVVIGLDKDLNGLNSIGVPGKDGVAGKDGVSISGKDGANGVDGKVSIGKDGKDAVSIAGKDGVGHIGLTGPKGADGSNGKSVDISTNDGKQTLVNPEAGTDKSQRIIYTPQDKDGNPIKGADGKDIVREVATMDDGLKFTGNNTSTENKHALNTLVKVQGEGVTEAQSAAFQSAAGNINVVADGNDTLTVKLNKDLKGINSIRNSESGPALNFNAGDLAVTGGNLNMGGNKITNLGKGTNDTDAVNLKQLKDSRTIVKSTDGSVGVRESESADGAKVYDLSTGASPRFDELTDEIGRVGAQGAALAALKPIQYDPLEPTQIMAGYGNYRGNSAIAMGVAHYKNESTMMHAGLAWAGGSRHMMANAGVTWKVGNRDSEAAVADRYRKGPISSAYAMQQEMASVKAQNAGLKTEVSDLKAENEQMKAQIAAMMAKLGM</sequence>
<feature type="domain" description="Trimeric autotransporter adhesin YadA-like stalk" evidence="15">
    <location>
        <begin position="1473"/>
        <end position="1511"/>
    </location>
</feature>
<evidence type="ECO:0000313" key="18">
    <source>
        <dbReference type="Proteomes" id="UP000238899"/>
    </source>
</evidence>
<feature type="domain" description="Trimeric autotransporter adhesin YadA-like stalk" evidence="15">
    <location>
        <begin position="1028"/>
        <end position="1064"/>
    </location>
</feature>
<dbReference type="Pfam" id="PF13018">
    <property type="entry name" value="ESPR"/>
    <property type="match status" value="1"/>
</dbReference>
<evidence type="ECO:0000256" key="10">
    <source>
        <dbReference type="ARBA" id="ARBA00023237"/>
    </source>
</evidence>
<comment type="caution">
    <text evidence="17">The sequence shown here is derived from an EMBL/GenBank/DDBJ whole genome shotgun (WGS) entry which is preliminary data.</text>
</comment>
<gene>
    <name evidence="17" type="ORF">VCHSUH03_09475</name>
</gene>
<dbReference type="Pfam" id="PF05658">
    <property type="entry name" value="YadA_head"/>
    <property type="match status" value="6"/>
</dbReference>
<dbReference type="InterPro" id="IPR045584">
    <property type="entry name" value="Pilin-like"/>
</dbReference>
<feature type="domain" description="Trimeric autotransporter adhesin YadA-like stalk" evidence="15">
    <location>
        <begin position="510"/>
        <end position="544"/>
    </location>
</feature>
<keyword evidence="11" id="KW-0175">Coiled coil</keyword>
<dbReference type="InterPro" id="IPR008635">
    <property type="entry name" value="Coiled_stalk_dom"/>
</dbReference>
<keyword evidence="8" id="KW-0653">Protein transport</keyword>
<dbReference type="CDD" id="cd12820">
    <property type="entry name" value="LbR_YadA-like"/>
    <property type="match status" value="2"/>
</dbReference>
<dbReference type="InterPro" id="IPR024973">
    <property type="entry name" value="ESPR"/>
</dbReference>
<evidence type="ECO:0000256" key="3">
    <source>
        <dbReference type="ARBA" id="ARBA00005848"/>
    </source>
</evidence>
<keyword evidence="6" id="KW-0812">Transmembrane</keyword>
<feature type="domain" description="Trimeric autotransporter adhesin YadA-like head" evidence="14">
    <location>
        <begin position="349"/>
        <end position="374"/>
    </location>
</feature>
<feature type="domain" description="ESPR" evidence="16">
    <location>
        <begin position="1"/>
        <end position="44"/>
    </location>
</feature>
<evidence type="ECO:0008006" key="19">
    <source>
        <dbReference type="Google" id="ProtNLM"/>
    </source>
</evidence>
<dbReference type="InterPro" id="IPR008640">
    <property type="entry name" value="Adhesin_Head_dom"/>
</dbReference>
<keyword evidence="4" id="KW-0813">Transport</keyword>
<evidence type="ECO:0000256" key="6">
    <source>
        <dbReference type="ARBA" id="ARBA00022692"/>
    </source>
</evidence>
<feature type="domain" description="Trimeric autotransporter adhesin YadA-like stalk" evidence="15">
    <location>
        <begin position="942"/>
        <end position="975"/>
    </location>
</feature>
<evidence type="ECO:0000259" key="14">
    <source>
        <dbReference type="Pfam" id="PF05658"/>
    </source>
</evidence>
<evidence type="ECO:0000256" key="12">
    <source>
        <dbReference type="SAM" id="MobiDB-lite"/>
    </source>
</evidence>
<feature type="domain" description="Trimeric autotransporter adhesin YadA-like stalk" evidence="15">
    <location>
        <begin position="2177"/>
        <end position="2215"/>
    </location>
</feature>
<evidence type="ECO:0000259" key="15">
    <source>
        <dbReference type="Pfam" id="PF05662"/>
    </source>
</evidence>
<feature type="domain" description="Trimeric autotransporter adhesin YadA-like head" evidence="14">
    <location>
        <begin position="438"/>
        <end position="463"/>
    </location>
</feature>
<feature type="region of interest" description="Disordered" evidence="12">
    <location>
        <begin position="1977"/>
        <end position="2002"/>
    </location>
</feature>
<feature type="domain" description="Trimeric autotransporter adhesin YadA-like stalk" evidence="15">
    <location>
        <begin position="2620"/>
        <end position="2649"/>
    </location>
</feature>
<organism evidence="17 18">
    <name type="scientific">Veillonella infantium</name>
    <dbReference type="NCBI Taxonomy" id="1911679"/>
    <lineage>
        <taxon>Bacteria</taxon>
        <taxon>Bacillati</taxon>
        <taxon>Bacillota</taxon>
        <taxon>Negativicutes</taxon>
        <taxon>Veillonellales</taxon>
        <taxon>Veillonellaceae</taxon>
        <taxon>Veillonella</taxon>
    </lineage>
</organism>
<feature type="domain" description="Trimeric autotransporter adhesin YadA-like head" evidence="14">
    <location>
        <begin position="198"/>
        <end position="218"/>
    </location>
</feature>
<evidence type="ECO:0000256" key="4">
    <source>
        <dbReference type="ARBA" id="ARBA00022448"/>
    </source>
</evidence>
<feature type="domain" description="Trimeric autotransporter adhesin YadA-like head" evidence="14">
    <location>
        <begin position="170"/>
        <end position="189"/>
    </location>
</feature>
<accession>A0ABX5C0W7</accession>
<dbReference type="Gene3D" id="2.150.10.10">
    <property type="entry name" value="Serralysin-like metalloprotease, C-terminal"/>
    <property type="match status" value="4"/>
</dbReference>
<evidence type="ECO:0000313" key="17">
    <source>
        <dbReference type="EMBL" id="PQL57120.1"/>
    </source>
</evidence>
<feature type="domain" description="Trimeric autotransporter adhesin YadA-like stalk" evidence="15">
    <location>
        <begin position="701"/>
        <end position="734"/>
    </location>
</feature>
<dbReference type="EMBL" id="PPDD01000015">
    <property type="protein sequence ID" value="PQL57120.1"/>
    <property type="molecule type" value="Genomic_DNA"/>
</dbReference>
<feature type="coiled-coil region" evidence="11">
    <location>
        <begin position="2788"/>
        <end position="2822"/>
    </location>
</feature>
<evidence type="ECO:0000259" key="13">
    <source>
        <dbReference type="Pfam" id="PF03895"/>
    </source>
</evidence>
<evidence type="ECO:0000256" key="1">
    <source>
        <dbReference type="ARBA" id="ARBA00004241"/>
    </source>
</evidence>
<dbReference type="Gene3D" id="6.20.50.100">
    <property type="match status" value="1"/>
</dbReference>
<evidence type="ECO:0000256" key="2">
    <source>
        <dbReference type="ARBA" id="ARBA00004442"/>
    </source>
</evidence>
<dbReference type="SUPFAM" id="SSF101967">
    <property type="entry name" value="Adhesin YadA, collagen-binding domain"/>
    <property type="match status" value="9"/>
</dbReference>
<evidence type="ECO:0000256" key="5">
    <source>
        <dbReference type="ARBA" id="ARBA00022452"/>
    </source>
</evidence>
<feature type="domain" description="Trimeric autotransporter adhesin YadA-like head" evidence="14">
    <location>
        <begin position="377"/>
        <end position="402"/>
    </location>
</feature>
<dbReference type="Gene3D" id="6.10.250.2040">
    <property type="match status" value="2"/>
</dbReference>
<dbReference type="InterPro" id="IPR037174">
    <property type="entry name" value="Trimeric_adhesin"/>
</dbReference>
<keyword evidence="9" id="KW-0472">Membrane</keyword>
<comment type="similarity">
    <text evidence="3">Belongs to the autotransporter-2 (AT-2) (TC 1.B.40) family.</text>
</comment>
<name>A0ABX5C0W7_9FIRM</name>
<protein>
    <recommendedName>
        <fullName evidence="19">Hep/Hag repeat protein</fullName>
    </recommendedName>
</protein>
<keyword evidence="7" id="KW-0732">Signal</keyword>
<feature type="domain" description="Trimeric autotransporter adhesin YadA-like C-terminal membrane anchor" evidence="13">
    <location>
        <begin position="2701"/>
        <end position="2758"/>
    </location>
</feature>